<protein>
    <submittedName>
        <fullName evidence="2">Uncharacterized protein</fullName>
    </submittedName>
</protein>
<reference evidence="2 3" key="1">
    <citation type="submission" date="2018-01" db="EMBL/GenBank/DDBJ databases">
        <title>Complete genome sequence of Salinigranum rubrum GX10T, an extremely halophilic archaeon isolated from a marine solar saltern.</title>
        <authorList>
            <person name="Han S."/>
        </authorList>
    </citation>
    <scope>NUCLEOTIDE SEQUENCE [LARGE SCALE GENOMIC DNA]</scope>
    <source>
        <strain evidence="2 3">GX10</strain>
        <plasmid evidence="3">Plasmid unnamed1</plasmid>
    </source>
</reference>
<accession>A0A2I8VQE3</accession>
<name>A0A2I8VQE3_9EURY</name>
<keyword evidence="3" id="KW-1185">Reference proteome</keyword>
<dbReference type="EMBL" id="CP026310">
    <property type="protein sequence ID" value="AUV84138.1"/>
    <property type="molecule type" value="Genomic_DNA"/>
</dbReference>
<feature type="region of interest" description="Disordered" evidence="1">
    <location>
        <begin position="126"/>
        <end position="145"/>
    </location>
</feature>
<keyword evidence="2" id="KW-0614">Plasmid</keyword>
<proteinExistence type="predicted"/>
<organism evidence="2 3">
    <name type="scientific">Salinigranum rubrum</name>
    <dbReference type="NCBI Taxonomy" id="755307"/>
    <lineage>
        <taxon>Archaea</taxon>
        <taxon>Methanobacteriati</taxon>
        <taxon>Methanobacteriota</taxon>
        <taxon>Stenosarchaea group</taxon>
        <taxon>Halobacteria</taxon>
        <taxon>Halobacteriales</taxon>
        <taxon>Haloferacaceae</taxon>
        <taxon>Salinigranum</taxon>
    </lineage>
</organism>
<sequence>MTYDADQFYSDETIDKFSLTTEETDFGLLTAEERTFFTSFSRYTSDYEQRTYNNMPHKIFSDTMIQPTRDLILEGETRTDQSLESRWTDQRYIHHVDTEPIGTYNHYKIESLDPDRFKEGYELGDRERPNEHQYEMHEYSEDHPETIESYFEDEI</sequence>
<dbReference type="Proteomes" id="UP000236584">
    <property type="component" value="Plasmid unnamed1"/>
</dbReference>
<dbReference type="AlphaFoldDB" id="A0A2I8VQE3"/>
<evidence type="ECO:0000256" key="1">
    <source>
        <dbReference type="SAM" id="MobiDB-lite"/>
    </source>
</evidence>
<dbReference type="KEGG" id="srub:C2R22_21395"/>
<gene>
    <name evidence="2" type="ORF">C2R22_21395</name>
</gene>
<geneLocation type="plasmid" evidence="2">
    <name>unnamed1</name>
</geneLocation>
<evidence type="ECO:0000313" key="3">
    <source>
        <dbReference type="Proteomes" id="UP000236584"/>
    </source>
</evidence>
<dbReference type="GeneID" id="35594705"/>
<dbReference type="RefSeq" id="WP_103427827.1">
    <property type="nucleotide sequence ID" value="NZ_CP026310.1"/>
</dbReference>
<evidence type="ECO:0000313" key="2">
    <source>
        <dbReference type="EMBL" id="AUV84138.1"/>
    </source>
</evidence>